<sequence>MKALLALDSIDGHKVPNERSIRSEIQKAAGILNQMQGISNAKTQVDTENYIFEITCNFANVKALDEGIYQTLNSLIQTPQKTDIQKNHFVFQNQRFERNFPLNPKPEFEKLPGKYKDVLKEAIFTAIYRFPKSIKSKSNQDAKVSKTGKASMLRYSLYQIASEQKTIQNTIILNQ</sequence>
<gene>
    <name evidence="1" type="ORF">AAG747_14445</name>
</gene>
<evidence type="ECO:0008006" key="3">
    <source>
        <dbReference type="Google" id="ProtNLM"/>
    </source>
</evidence>
<dbReference type="RefSeq" id="WP_346821889.1">
    <property type="nucleotide sequence ID" value="NZ_JBDKWZ010000007.1"/>
</dbReference>
<comment type="caution">
    <text evidence="1">The sequence shown here is derived from an EMBL/GenBank/DDBJ whole genome shotgun (WGS) entry which is preliminary data.</text>
</comment>
<dbReference type="AlphaFoldDB" id="A0AAW9RWD7"/>
<keyword evidence="2" id="KW-1185">Reference proteome</keyword>
<dbReference type="Proteomes" id="UP001403385">
    <property type="component" value="Unassembled WGS sequence"/>
</dbReference>
<dbReference type="EMBL" id="JBDKWZ010000007">
    <property type="protein sequence ID" value="MEN7549119.1"/>
    <property type="molecule type" value="Genomic_DNA"/>
</dbReference>
<organism evidence="1 2">
    <name type="scientific">Rapidithrix thailandica</name>
    <dbReference type="NCBI Taxonomy" id="413964"/>
    <lineage>
        <taxon>Bacteria</taxon>
        <taxon>Pseudomonadati</taxon>
        <taxon>Bacteroidota</taxon>
        <taxon>Cytophagia</taxon>
        <taxon>Cytophagales</taxon>
        <taxon>Flammeovirgaceae</taxon>
        <taxon>Rapidithrix</taxon>
    </lineage>
</organism>
<name>A0AAW9RWD7_9BACT</name>
<reference evidence="1 2" key="1">
    <citation type="submission" date="2024-04" db="EMBL/GenBank/DDBJ databases">
        <title>Novel genus in family Flammeovirgaceae.</title>
        <authorList>
            <person name="Nguyen T.H."/>
            <person name="Vuong T.Q."/>
            <person name="Le H."/>
            <person name="Kim S.-G."/>
        </authorList>
    </citation>
    <scope>NUCLEOTIDE SEQUENCE [LARGE SCALE GENOMIC DNA]</scope>
    <source>
        <strain evidence="1 2">JCM 23209</strain>
    </source>
</reference>
<evidence type="ECO:0000313" key="1">
    <source>
        <dbReference type="EMBL" id="MEN7549119.1"/>
    </source>
</evidence>
<accession>A0AAW9RWD7</accession>
<protein>
    <recommendedName>
        <fullName evidence="3">LAGLIDADG homing endonuclease</fullName>
    </recommendedName>
</protein>
<proteinExistence type="predicted"/>
<evidence type="ECO:0000313" key="2">
    <source>
        <dbReference type="Proteomes" id="UP001403385"/>
    </source>
</evidence>